<evidence type="ECO:0000313" key="11">
    <source>
        <dbReference type="Proteomes" id="UP000323597"/>
    </source>
</evidence>
<dbReference type="FunFam" id="1.10.10.10:FF:000322">
    <property type="entry name" value="Probable disease resistance protein At1g63360"/>
    <property type="match status" value="1"/>
</dbReference>
<sequence length="1045" mass="120942">MEFALNKIDKHWDNNRSLNQHMNDLKRKVVELNGMKEDTDSRMSAELLPRKKLKREVQIWLENVERINGEVQSLDGQIGESSRFTRGFHADDVLKRTREVEELIQRGKFQDGLVVDDPQLIGQALSTTTLSGEGAKACVEEIWQCLMDDEVRQIGVWGMGGVGKTSIMKRINNRLVEGMGRFNIVIWTTVSKEMSIAKLQKDIASQIKVNFCDDECETRKAGMLFERLSGKSRFVVNLDDIWEEVSLEKVEIPEPSTGSKLVLTTRSFDVCRKMSCRAIKVKPLVEKESWKLFSEKVGRDILNVPGVEPIAKKIAKRCAGLPLGVITVASSMKNVDDLCEWRNALKELSDRKKSVNGLEEEVFQQLRFSYDRLKDPKLQHCFLSCALYPEDSEVEERELVQLWIAEGLVEEMDSRQAEFDRGRAIMNKLKNNCLLEDFSKWGNERRVKMHDLVRDMALHITSANPRFLVKAGKGLMEPPNVQEWSEDLEKVSLMRSRELEVLYPLKMSPPKCPMLTTLLLPGCGIKSIPEGFFNHMDGLKILKLSLNPIKSLPNSISNLKNLTALLLAFCNKLDDVSYLSKLRVLKELDLEGTAIKEVPHGMQNLSSLKYLNLDNLYTNVNEIPSGILSRLSCLQDLNVGRTLISGKEVSELKKLETFKGSFYDFDNLNMYLQAFHGREDLIQFIILVGKRKWKTNIYTSKSIELWDCDIYPNRIMLPRHIEELHVSQCAYYGHEEYPIFSRFVLSSLGTFSSLKYLVIWNIDNVKKLFSPNSMPVNLKELKISECWQLEEIIASEETGREERGRVTTEFCLPELKNVDLEFLPELKSICSVDAVVVCESLEWFKVTLCPKLKRMPLKLPQVLPSSPPKLRIYADQKKWWESVKWDDPDTKSLLKPIVSFVVKRPERVRMLDELRLEYDKLQSELAKLTLEQLERKKLILEQLEQLEQDKLQLQLEKLEQDKLQLEQDKLQLQLEQLERDKLILEQLEQDKLQLQLEQDELQLQLKQLEGDKLILERDLWKVKLNLRKLVVDEMELEVDKFVMYS</sequence>
<dbReference type="Pfam" id="PF23559">
    <property type="entry name" value="WHD_DRP"/>
    <property type="match status" value="1"/>
</dbReference>
<dbReference type="GO" id="GO:0043531">
    <property type="term" value="F:ADP binding"/>
    <property type="evidence" value="ECO:0007669"/>
    <property type="project" value="InterPro"/>
</dbReference>
<evidence type="ECO:0000259" key="9">
    <source>
        <dbReference type="Pfam" id="PF23559"/>
    </source>
</evidence>
<dbReference type="InterPro" id="IPR001611">
    <property type="entry name" value="Leu-rich_rpt"/>
</dbReference>
<evidence type="ECO:0000256" key="2">
    <source>
        <dbReference type="ARBA" id="ARBA00022614"/>
    </source>
</evidence>
<dbReference type="InterPro" id="IPR050905">
    <property type="entry name" value="Plant_NBS-LRR"/>
</dbReference>
<evidence type="ECO:0000256" key="1">
    <source>
        <dbReference type="ARBA" id="ARBA00008894"/>
    </source>
</evidence>
<feature type="coiled-coil region" evidence="7">
    <location>
        <begin position="15"/>
        <end position="70"/>
    </location>
</feature>
<dbReference type="FunFam" id="3.40.50.300:FF:001091">
    <property type="entry name" value="Probable disease resistance protein At1g61300"/>
    <property type="match status" value="1"/>
</dbReference>
<protein>
    <submittedName>
        <fullName evidence="10">Uncharacterized protein</fullName>
    </submittedName>
</protein>
<comment type="similarity">
    <text evidence="1">Belongs to the disease resistance NB-LRR family.</text>
</comment>
<dbReference type="AlphaFoldDB" id="A0A5D2XDH8"/>
<keyword evidence="6" id="KW-0067">ATP-binding</keyword>
<evidence type="ECO:0000259" key="8">
    <source>
        <dbReference type="Pfam" id="PF00931"/>
    </source>
</evidence>
<dbReference type="GO" id="GO:0006952">
    <property type="term" value="P:defense response"/>
    <property type="evidence" value="ECO:0007669"/>
    <property type="project" value="UniProtKB-KW"/>
</dbReference>
<dbReference type="Pfam" id="PF00931">
    <property type="entry name" value="NB-ARC"/>
    <property type="match status" value="1"/>
</dbReference>
<keyword evidence="3" id="KW-0677">Repeat</keyword>
<proteinExistence type="inferred from homology"/>
<dbReference type="PRINTS" id="PR00364">
    <property type="entry name" value="DISEASERSIST"/>
</dbReference>
<dbReference type="PANTHER" id="PTHR33463">
    <property type="entry name" value="NB-ARC DOMAIN-CONTAINING PROTEIN-RELATED"/>
    <property type="match status" value="1"/>
</dbReference>
<dbReference type="GO" id="GO:0005524">
    <property type="term" value="F:ATP binding"/>
    <property type="evidence" value="ECO:0007669"/>
    <property type="project" value="UniProtKB-KW"/>
</dbReference>
<reference evidence="10 11" key="1">
    <citation type="submission" date="2019-07" db="EMBL/GenBank/DDBJ databases">
        <title>WGS assembly of Gossypium mustelinum.</title>
        <authorList>
            <person name="Chen Z.J."/>
            <person name="Sreedasyam A."/>
            <person name="Ando A."/>
            <person name="Song Q."/>
            <person name="De L."/>
            <person name="Hulse-Kemp A."/>
            <person name="Ding M."/>
            <person name="Ye W."/>
            <person name="Kirkbride R."/>
            <person name="Jenkins J."/>
            <person name="Plott C."/>
            <person name="Lovell J."/>
            <person name="Lin Y.-M."/>
            <person name="Vaughn R."/>
            <person name="Liu B."/>
            <person name="Li W."/>
            <person name="Simpson S."/>
            <person name="Scheffler B."/>
            <person name="Saski C."/>
            <person name="Grover C."/>
            <person name="Hu G."/>
            <person name="Conover J."/>
            <person name="Carlson J."/>
            <person name="Shu S."/>
            <person name="Boston L."/>
            <person name="Williams M."/>
            <person name="Peterson D."/>
            <person name="Mcgee K."/>
            <person name="Jones D."/>
            <person name="Wendel J."/>
            <person name="Stelly D."/>
            <person name="Grimwood J."/>
            <person name="Schmutz J."/>
        </authorList>
    </citation>
    <scope>NUCLEOTIDE SEQUENCE [LARGE SCALE GENOMIC DNA]</scope>
    <source>
        <strain evidence="10">1408120.09</strain>
    </source>
</reference>
<dbReference type="Gene3D" id="1.10.10.10">
    <property type="entry name" value="Winged helix-like DNA-binding domain superfamily/Winged helix DNA-binding domain"/>
    <property type="match status" value="1"/>
</dbReference>
<feature type="domain" description="NB-ARC" evidence="8">
    <location>
        <begin position="137"/>
        <end position="299"/>
    </location>
</feature>
<dbReference type="InterPro" id="IPR058922">
    <property type="entry name" value="WHD_DRP"/>
</dbReference>
<dbReference type="PROSITE" id="PS51450">
    <property type="entry name" value="LRR"/>
    <property type="match status" value="1"/>
</dbReference>
<evidence type="ECO:0000256" key="5">
    <source>
        <dbReference type="ARBA" id="ARBA00022821"/>
    </source>
</evidence>
<dbReference type="InterPro" id="IPR042197">
    <property type="entry name" value="Apaf_helical"/>
</dbReference>
<keyword evidence="4" id="KW-0547">Nucleotide-binding</keyword>
<feature type="coiled-coil region" evidence="7">
    <location>
        <begin position="911"/>
        <end position="1018"/>
    </location>
</feature>
<keyword evidence="7" id="KW-0175">Coiled coil</keyword>
<dbReference type="Pfam" id="PF13855">
    <property type="entry name" value="LRR_8"/>
    <property type="match status" value="1"/>
</dbReference>
<keyword evidence="5" id="KW-0611">Plant defense</keyword>
<dbReference type="Proteomes" id="UP000323597">
    <property type="component" value="Chromosome A11"/>
</dbReference>
<dbReference type="InterPro" id="IPR032675">
    <property type="entry name" value="LRR_dom_sf"/>
</dbReference>
<dbReference type="Gene3D" id="1.10.8.430">
    <property type="entry name" value="Helical domain of apoptotic protease-activating factors"/>
    <property type="match status" value="1"/>
</dbReference>
<keyword evidence="11" id="KW-1185">Reference proteome</keyword>
<dbReference type="InterPro" id="IPR036388">
    <property type="entry name" value="WH-like_DNA-bd_sf"/>
</dbReference>
<keyword evidence="2" id="KW-0433">Leucine-rich repeat</keyword>
<accession>A0A5D2XDH8</accession>
<dbReference type="Gene3D" id="3.40.50.300">
    <property type="entry name" value="P-loop containing nucleotide triphosphate hydrolases"/>
    <property type="match status" value="1"/>
</dbReference>
<dbReference type="EMBL" id="CM017646">
    <property type="protein sequence ID" value="TYJ11946.1"/>
    <property type="molecule type" value="Genomic_DNA"/>
</dbReference>
<dbReference type="SUPFAM" id="SSF52540">
    <property type="entry name" value="P-loop containing nucleoside triphosphate hydrolases"/>
    <property type="match status" value="1"/>
</dbReference>
<evidence type="ECO:0000256" key="3">
    <source>
        <dbReference type="ARBA" id="ARBA00022737"/>
    </source>
</evidence>
<feature type="domain" description="Disease resistance protein winged helix" evidence="9">
    <location>
        <begin position="387"/>
        <end position="457"/>
    </location>
</feature>
<dbReference type="SUPFAM" id="SSF52058">
    <property type="entry name" value="L domain-like"/>
    <property type="match status" value="1"/>
</dbReference>
<evidence type="ECO:0000256" key="4">
    <source>
        <dbReference type="ARBA" id="ARBA00022741"/>
    </source>
</evidence>
<evidence type="ECO:0000313" key="10">
    <source>
        <dbReference type="EMBL" id="TYJ11946.1"/>
    </source>
</evidence>
<gene>
    <name evidence="10" type="ORF">E1A91_A11G313400v1</name>
</gene>
<dbReference type="PANTHER" id="PTHR33463:SF187">
    <property type="entry name" value="AND NB-ARC DOMAIN DISEASE RESISTANCE PROTEIN, PUTATIVE-RELATED"/>
    <property type="match status" value="1"/>
</dbReference>
<dbReference type="Gene3D" id="3.80.10.10">
    <property type="entry name" value="Ribonuclease Inhibitor"/>
    <property type="match status" value="2"/>
</dbReference>
<evidence type="ECO:0000256" key="7">
    <source>
        <dbReference type="SAM" id="Coils"/>
    </source>
</evidence>
<organism evidence="10 11">
    <name type="scientific">Gossypium mustelinum</name>
    <name type="common">Cotton</name>
    <name type="synonym">Gossypium caicoense</name>
    <dbReference type="NCBI Taxonomy" id="34275"/>
    <lineage>
        <taxon>Eukaryota</taxon>
        <taxon>Viridiplantae</taxon>
        <taxon>Streptophyta</taxon>
        <taxon>Embryophyta</taxon>
        <taxon>Tracheophyta</taxon>
        <taxon>Spermatophyta</taxon>
        <taxon>Magnoliopsida</taxon>
        <taxon>eudicotyledons</taxon>
        <taxon>Gunneridae</taxon>
        <taxon>Pentapetalae</taxon>
        <taxon>rosids</taxon>
        <taxon>malvids</taxon>
        <taxon>Malvales</taxon>
        <taxon>Malvaceae</taxon>
        <taxon>Malvoideae</taxon>
        <taxon>Gossypium</taxon>
    </lineage>
</organism>
<name>A0A5D2XDH8_GOSMU</name>
<dbReference type="InterPro" id="IPR002182">
    <property type="entry name" value="NB-ARC"/>
</dbReference>
<evidence type="ECO:0000256" key="6">
    <source>
        <dbReference type="ARBA" id="ARBA00022840"/>
    </source>
</evidence>
<dbReference type="InterPro" id="IPR027417">
    <property type="entry name" value="P-loop_NTPase"/>
</dbReference>